<accession>A0A3E1NP75</accession>
<dbReference type="InterPro" id="IPR018480">
    <property type="entry name" value="PNAcMuramoyl-5peptid_Trfase_CS"/>
</dbReference>
<dbReference type="GO" id="GO:0044038">
    <property type="term" value="P:cell wall macromolecule biosynthetic process"/>
    <property type="evidence" value="ECO:0007669"/>
    <property type="project" value="TreeGrafter"/>
</dbReference>
<dbReference type="RefSeq" id="WP_116845476.1">
    <property type="nucleotide sequence ID" value="NZ_QTJU01000001.1"/>
</dbReference>
<feature type="transmembrane region" description="Helical" evidence="8">
    <location>
        <begin position="216"/>
        <end position="235"/>
    </location>
</feature>
<feature type="transmembrane region" description="Helical" evidence="8">
    <location>
        <begin position="74"/>
        <end position="94"/>
    </location>
</feature>
<feature type="transmembrane region" description="Helical" evidence="8">
    <location>
        <begin position="48"/>
        <end position="68"/>
    </location>
</feature>
<evidence type="ECO:0000256" key="6">
    <source>
        <dbReference type="ARBA" id="ARBA00023136"/>
    </source>
</evidence>
<feature type="transmembrane region" description="Helical" evidence="8">
    <location>
        <begin position="321"/>
        <end position="339"/>
    </location>
</feature>
<keyword evidence="7" id="KW-0460">Magnesium</keyword>
<evidence type="ECO:0000256" key="4">
    <source>
        <dbReference type="ARBA" id="ARBA00022692"/>
    </source>
</evidence>
<evidence type="ECO:0000256" key="8">
    <source>
        <dbReference type="SAM" id="Phobius"/>
    </source>
</evidence>
<protein>
    <submittedName>
        <fullName evidence="9">Undecaprenyl/decaprenyl-phosphate alpha-N-acetylglucosaminyl 1-phosphate transferase</fullName>
    </submittedName>
</protein>
<feature type="transmembrane region" description="Helical" evidence="8">
    <location>
        <begin position="6"/>
        <end position="27"/>
    </location>
</feature>
<keyword evidence="10" id="KW-1185">Reference proteome</keyword>
<feature type="transmembrane region" description="Helical" evidence="8">
    <location>
        <begin position="106"/>
        <end position="129"/>
    </location>
</feature>
<keyword evidence="4 8" id="KW-0812">Transmembrane</keyword>
<keyword evidence="3 9" id="KW-0808">Transferase</keyword>
<evidence type="ECO:0000256" key="3">
    <source>
        <dbReference type="ARBA" id="ARBA00022679"/>
    </source>
</evidence>
<evidence type="ECO:0000313" key="10">
    <source>
        <dbReference type="Proteomes" id="UP000261284"/>
    </source>
</evidence>
<feature type="transmembrane region" description="Helical" evidence="8">
    <location>
        <begin position="185"/>
        <end position="204"/>
    </location>
</feature>
<name>A0A3E1NP75_9BACT</name>
<feature type="transmembrane region" description="Helical" evidence="8">
    <location>
        <begin position="296"/>
        <end position="315"/>
    </location>
</feature>
<dbReference type="PANTHER" id="PTHR22926:SF3">
    <property type="entry name" value="UNDECAPRENYL-PHOSPHATE ALPHA-N-ACETYLGLUCOSAMINYL 1-PHOSPHATE TRANSFERASE"/>
    <property type="match status" value="1"/>
</dbReference>
<keyword evidence="7" id="KW-0479">Metal-binding</keyword>
<organism evidence="9 10">
    <name type="scientific">Deminuibacter soli</name>
    <dbReference type="NCBI Taxonomy" id="2291815"/>
    <lineage>
        <taxon>Bacteria</taxon>
        <taxon>Pseudomonadati</taxon>
        <taxon>Bacteroidota</taxon>
        <taxon>Chitinophagia</taxon>
        <taxon>Chitinophagales</taxon>
        <taxon>Chitinophagaceae</taxon>
        <taxon>Deminuibacter</taxon>
    </lineage>
</organism>
<dbReference type="Pfam" id="PF00953">
    <property type="entry name" value="Glycos_transf_4"/>
    <property type="match status" value="1"/>
</dbReference>
<dbReference type="PROSITE" id="PS01348">
    <property type="entry name" value="MRAY_2"/>
    <property type="match status" value="1"/>
</dbReference>
<evidence type="ECO:0000256" key="1">
    <source>
        <dbReference type="ARBA" id="ARBA00004651"/>
    </source>
</evidence>
<sequence>MEQIIIGGIIAFLTTFYAIPVILQVAHDKKLYDLPDERKIHKEPIPRLGGLAMFIGFLISLMLTVTIDHANACFQYYIVAFLIIFFIGIKDDLVMLSPMKKMVGQVLVAAILAFRGKVVITSMYGFLGLQAIDPMSSYLLTFFTIIVVINAFNLIDGIDGLAGGIALITCSVFGTYFLINNDYAHALLGFTLAGSIAGFLIYNFHPAKIFMGDTGSMLLGVVNVILVIHFIEMAPQYQNFPVHASPAIGFGILLVPLMDTLRVFGIRIFHRRSPFSPDRNHLHHILLDKGFSHKTIAVSVGITTIAFAGLSFVLAPLMGSTMSILCLITLFFAAIYMTTRLKTRIHHMHVVKHSVETAPALEHEEETAQRVKLVSLFSFKERPAAVEEE</sequence>
<evidence type="ECO:0000256" key="7">
    <source>
        <dbReference type="PIRSR" id="PIRSR600715-1"/>
    </source>
</evidence>
<dbReference type="GO" id="GO:0016780">
    <property type="term" value="F:phosphotransferase activity, for other substituted phosphate groups"/>
    <property type="evidence" value="ECO:0007669"/>
    <property type="project" value="InterPro"/>
</dbReference>
<dbReference type="GO" id="GO:0071555">
    <property type="term" value="P:cell wall organization"/>
    <property type="evidence" value="ECO:0007669"/>
    <property type="project" value="TreeGrafter"/>
</dbReference>
<feature type="binding site" evidence="7">
    <location>
        <position position="213"/>
    </location>
    <ligand>
        <name>Mg(2+)</name>
        <dbReference type="ChEBI" id="CHEBI:18420"/>
    </ligand>
</feature>
<feature type="transmembrane region" description="Helical" evidence="8">
    <location>
        <begin position="135"/>
        <end position="154"/>
    </location>
</feature>
<proteinExistence type="predicted"/>
<evidence type="ECO:0000313" key="9">
    <source>
        <dbReference type="EMBL" id="RFM29720.1"/>
    </source>
</evidence>
<comment type="subcellular location">
    <subcellularLocation>
        <location evidence="1">Cell membrane</location>
        <topology evidence="1">Multi-pass membrane protein</topology>
    </subcellularLocation>
</comment>
<dbReference type="AlphaFoldDB" id="A0A3E1NP75"/>
<dbReference type="Proteomes" id="UP000261284">
    <property type="component" value="Unassembled WGS sequence"/>
</dbReference>
<keyword evidence="2" id="KW-1003">Cell membrane</keyword>
<keyword evidence="6 8" id="KW-0472">Membrane</keyword>
<dbReference type="PANTHER" id="PTHR22926">
    <property type="entry name" value="PHOSPHO-N-ACETYLMURAMOYL-PENTAPEPTIDE-TRANSFERASE"/>
    <property type="match status" value="1"/>
</dbReference>
<comment type="caution">
    <text evidence="9">The sequence shown here is derived from an EMBL/GenBank/DDBJ whole genome shotgun (WGS) entry which is preliminary data.</text>
</comment>
<feature type="transmembrane region" description="Helical" evidence="8">
    <location>
        <begin position="247"/>
        <end position="269"/>
    </location>
</feature>
<reference evidence="9 10" key="1">
    <citation type="submission" date="2018-08" db="EMBL/GenBank/DDBJ databases">
        <title>Chitinophagaceae sp. K23C18032701, a novel bacterium isolated from forest soil.</title>
        <authorList>
            <person name="Wang C."/>
        </authorList>
    </citation>
    <scope>NUCLEOTIDE SEQUENCE [LARGE SCALE GENOMIC DNA]</scope>
    <source>
        <strain evidence="9 10">K23C18032701</strain>
    </source>
</reference>
<dbReference type="CDD" id="cd06853">
    <property type="entry name" value="GT_WecA_like"/>
    <property type="match status" value="1"/>
</dbReference>
<feature type="binding site" evidence="7">
    <location>
        <position position="153"/>
    </location>
    <ligand>
        <name>Mg(2+)</name>
        <dbReference type="ChEBI" id="CHEBI:18420"/>
    </ligand>
</feature>
<feature type="transmembrane region" description="Helical" evidence="8">
    <location>
        <begin position="161"/>
        <end position="179"/>
    </location>
</feature>
<dbReference type="GO" id="GO:0009103">
    <property type="term" value="P:lipopolysaccharide biosynthetic process"/>
    <property type="evidence" value="ECO:0007669"/>
    <property type="project" value="TreeGrafter"/>
</dbReference>
<dbReference type="InterPro" id="IPR000715">
    <property type="entry name" value="Glycosyl_transferase_4"/>
</dbReference>
<dbReference type="EMBL" id="QTJU01000001">
    <property type="protein sequence ID" value="RFM29720.1"/>
    <property type="molecule type" value="Genomic_DNA"/>
</dbReference>
<evidence type="ECO:0000256" key="5">
    <source>
        <dbReference type="ARBA" id="ARBA00022989"/>
    </source>
</evidence>
<dbReference type="GO" id="GO:0005886">
    <property type="term" value="C:plasma membrane"/>
    <property type="evidence" value="ECO:0007669"/>
    <property type="project" value="UniProtKB-SubCell"/>
</dbReference>
<keyword evidence="5 8" id="KW-1133">Transmembrane helix</keyword>
<comment type="cofactor">
    <cofactor evidence="7">
        <name>Mg(2+)</name>
        <dbReference type="ChEBI" id="CHEBI:18420"/>
    </cofactor>
</comment>
<gene>
    <name evidence="9" type="ORF">DXN05_01705</name>
</gene>
<evidence type="ECO:0000256" key="2">
    <source>
        <dbReference type="ARBA" id="ARBA00022475"/>
    </source>
</evidence>
<dbReference type="GO" id="GO:0046872">
    <property type="term" value="F:metal ion binding"/>
    <property type="evidence" value="ECO:0007669"/>
    <property type="project" value="UniProtKB-KW"/>
</dbReference>
<dbReference type="OrthoDB" id="9783652at2"/>